<dbReference type="InterPro" id="IPR011009">
    <property type="entry name" value="Kinase-like_dom_sf"/>
</dbReference>
<dbReference type="InterPro" id="IPR000719">
    <property type="entry name" value="Prot_kinase_dom"/>
</dbReference>
<keyword evidence="8 15" id="KW-0378">Hydrolase</keyword>
<dbReference type="SMART" id="SM00220">
    <property type="entry name" value="S_TKc"/>
    <property type="match status" value="1"/>
</dbReference>
<evidence type="ECO:0000256" key="5">
    <source>
        <dbReference type="ARBA" id="ARBA00022679"/>
    </source>
</evidence>
<comment type="catalytic activity">
    <reaction evidence="12">
        <text>L-seryl-[protein] + ATP = O-phospho-L-seryl-[protein] + ADP + H(+)</text>
        <dbReference type="Rhea" id="RHEA:17989"/>
        <dbReference type="Rhea" id="RHEA-COMP:9863"/>
        <dbReference type="Rhea" id="RHEA-COMP:11604"/>
        <dbReference type="ChEBI" id="CHEBI:15378"/>
        <dbReference type="ChEBI" id="CHEBI:29999"/>
        <dbReference type="ChEBI" id="CHEBI:30616"/>
        <dbReference type="ChEBI" id="CHEBI:83421"/>
        <dbReference type="ChEBI" id="CHEBI:456216"/>
        <dbReference type="EC" id="2.7.11.1"/>
    </reaction>
</comment>
<evidence type="ECO:0000256" key="15">
    <source>
        <dbReference type="RuleBase" id="RU361169"/>
    </source>
</evidence>
<dbReference type="EMBL" id="CP097503">
    <property type="protein sequence ID" value="URD82091.1"/>
    <property type="molecule type" value="Genomic_DNA"/>
</dbReference>
<dbReference type="Pfam" id="PF00295">
    <property type="entry name" value="Glyco_hydro_28"/>
    <property type="match status" value="1"/>
</dbReference>
<dbReference type="PANTHER" id="PTHR24057">
    <property type="entry name" value="GLYCOGEN SYNTHASE KINASE-3 ALPHA"/>
    <property type="match status" value="1"/>
</dbReference>
<feature type="domain" description="Protein kinase" evidence="17">
    <location>
        <begin position="85"/>
        <end position="369"/>
    </location>
</feature>
<keyword evidence="10 15" id="KW-0326">Glycosidase</keyword>
<reference evidence="18" key="1">
    <citation type="submission" date="2022-05" db="EMBL/GenBank/DDBJ databases">
        <title>The Musa troglodytarum L. genome provides insights into the mechanism of non-climacteric behaviour and enrichment of carotenoids.</title>
        <authorList>
            <person name="Wang J."/>
        </authorList>
    </citation>
    <scope>NUCLEOTIDE SEQUENCE</scope>
    <source>
        <tissue evidence="18">Leaf</tissue>
    </source>
</reference>
<sequence length="926" mass="102790">MLLVAVDRAGEFGDEVSLVPPSRLKITSSTSVGVDRLPDEMSDMKIRDDKEAEATVIDGNGTETGHIIVTTVNGRNGQPKQTVSYMAERIVGHGSFGIVFQAKCLETGETVAIKKVLQDKRYKNRELQTMRLLDHPNVVCLKHCFFSTTEKDELYLNLVLEYVPETVHRVIKHYNKMNQRMPLIYVKLYMYQICRALAYIHGSIGVCHRDIKPQNLLVNPHTHQLKLCDFGSAKVLVKGEPNISYICSRYYRAPELIFGATEYTTAIDIWSAGCVFAELLLGQPLFPGESGVDQLVEIIKVLGTPTREEIKCMNPNYTEFKFPQIKAHPWHKIFHKRMPPEAVDLVSRLLQYSPNLRCTALEALIHPFFDELRDSDTRLPNSHFLPPLFNFKPHELKGVPMEIVAKLIPEHARKQRRATKEYPATTSPAVYKVAQPNICTLHLSLPTLFPVLHLRCINWQMPQMELARMVILLVFISSSFYSTPVHARSHHHHHKKQPKRDGSQPPEPPPSPSISLPPVPAPSPEPTTAVLNVLSFGAVGDGVSDDTDAFKSAWDSACEEGPGVVLVPQGYAFKIRSTIFAGPCHGELTLQVDGTIMPPDGPDAWPQRTSRRQWLVFYRANGLTLQGGGLFDGKGAKWWDLPCKPHKGRNHTTLPGPCDSPVAFRFFMSSNLAVRGIRIHNSPQFHFRFDNCRNVTVDAISINSPALSPNTDGIHVENSVDVGIYNSVISSGDDCVSIGAGSTNIHVRNLTCGPSHGISIGSLGKQNTRACVTNVTVKDSVIKHSDNGVRIKTWQGGSGSVSWVSFENIRMDTVRNPIIINQYYCLTKVCKNQTSAVYVSDVSYAGIKGSYDTRSPPIHFGCSDAVPCTNITLTDVELLPAQGDAIADPFCWNVYGESQTLTIPPVSCLLQGLPRSIMDIDSDRCY</sequence>
<dbReference type="FunFam" id="1.10.510.10:FF:000082">
    <property type="entry name" value="Shaggy-related protein kinase kappa"/>
    <property type="match status" value="1"/>
</dbReference>
<comment type="catalytic activity">
    <reaction evidence="11">
        <text>L-threonyl-[protein] + ATP = O-phospho-L-threonyl-[protein] + ADP + H(+)</text>
        <dbReference type="Rhea" id="RHEA:46608"/>
        <dbReference type="Rhea" id="RHEA-COMP:11060"/>
        <dbReference type="Rhea" id="RHEA-COMP:11605"/>
        <dbReference type="ChEBI" id="CHEBI:15378"/>
        <dbReference type="ChEBI" id="CHEBI:30013"/>
        <dbReference type="ChEBI" id="CHEBI:30616"/>
        <dbReference type="ChEBI" id="CHEBI:61977"/>
        <dbReference type="ChEBI" id="CHEBI:456216"/>
        <dbReference type="EC" id="2.7.11.1"/>
    </reaction>
</comment>
<feature type="region of interest" description="Disordered" evidence="16">
    <location>
        <begin position="487"/>
        <end position="525"/>
    </location>
</feature>
<dbReference type="GO" id="GO:0004674">
    <property type="term" value="F:protein serine/threonine kinase activity"/>
    <property type="evidence" value="ECO:0007669"/>
    <property type="project" value="UniProtKB-KW"/>
</dbReference>
<dbReference type="GO" id="GO:0005737">
    <property type="term" value="C:cytoplasm"/>
    <property type="evidence" value="ECO:0007669"/>
    <property type="project" value="TreeGrafter"/>
</dbReference>
<dbReference type="InterPro" id="IPR011050">
    <property type="entry name" value="Pectin_lyase_fold/virulence"/>
</dbReference>
<dbReference type="Pfam" id="PF00069">
    <property type="entry name" value="Pkinase"/>
    <property type="match status" value="1"/>
</dbReference>
<gene>
    <name evidence="18" type="ORF">MUK42_02629</name>
</gene>
<dbReference type="PROSITE" id="PS00108">
    <property type="entry name" value="PROTEIN_KINASE_ST"/>
    <property type="match status" value="1"/>
</dbReference>
<comment type="similarity">
    <text evidence="1">Belongs to the protein kinase superfamily. CMGC Ser/Thr protein kinase family. GSK-3 subfamily.</text>
</comment>
<evidence type="ECO:0000256" key="2">
    <source>
        <dbReference type="ARBA" id="ARBA00008834"/>
    </source>
</evidence>
<dbReference type="OrthoDB" id="1902573at2759"/>
<keyword evidence="6 14" id="KW-0547">Nucleotide-binding</keyword>
<feature type="binding site" evidence="14">
    <location>
        <position position="115"/>
    </location>
    <ligand>
        <name>ATP</name>
        <dbReference type="ChEBI" id="CHEBI:30616"/>
    </ligand>
</feature>
<dbReference type="PROSITE" id="PS00107">
    <property type="entry name" value="PROTEIN_KINASE_ATP"/>
    <property type="match status" value="1"/>
</dbReference>
<feature type="active site" evidence="13">
    <location>
        <position position="756"/>
    </location>
</feature>
<dbReference type="GO" id="GO:0030154">
    <property type="term" value="P:cell differentiation"/>
    <property type="evidence" value="ECO:0007669"/>
    <property type="project" value="TreeGrafter"/>
</dbReference>
<dbReference type="PANTHER" id="PTHR24057:SF79">
    <property type="entry name" value="NON-SPECIFIC SERINE_THREONINE PROTEIN KINASE"/>
    <property type="match status" value="1"/>
</dbReference>
<evidence type="ECO:0000256" key="11">
    <source>
        <dbReference type="ARBA" id="ARBA00047899"/>
    </source>
</evidence>
<dbReference type="GO" id="GO:0007165">
    <property type="term" value="P:signal transduction"/>
    <property type="evidence" value="ECO:0007669"/>
    <property type="project" value="TreeGrafter"/>
</dbReference>
<dbReference type="GO" id="GO:0005634">
    <property type="term" value="C:nucleus"/>
    <property type="evidence" value="ECO:0007669"/>
    <property type="project" value="TreeGrafter"/>
</dbReference>
<evidence type="ECO:0000256" key="13">
    <source>
        <dbReference type="PROSITE-ProRule" id="PRU10052"/>
    </source>
</evidence>
<dbReference type="Gene3D" id="3.30.200.20">
    <property type="entry name" value="Phosphorylase Kinase, domain 1"/>
    <property type="match status" value="1"/>
</dbReference>
<dbReference type="SMART" id="SM00710">
    <property type="entry name" value="PbH1"/>
    <property type="match status" value="4"/>
</dbReference>
<evidence type="ECO:0000256" key="1">
    <source>
        <dbReference type="ARBA" id="ARBA00005527"/>
    </source>
</evidence>
<dbReference type="Gene3D" id="1.10.510.10">
    <property type="entry name" value="Transferase(Phosphotransferase) domain 1"/>
    <property type="match status" value="1"/>
</dbReference>
<dbReference type="Proteomes" id="UP001055439">
    <property type="component" value="Chromosome 10"/>
</dbReference>
<evidence type="ECO:0000256" key="7">
    <source>
        <dbReference type="ARBA" id="ARBA00022777"/>
    </source>
</evidence>
<dbReference type="AlphaFoldDB" id="A0A9E7ERY2"/>
<proteinExistence type="inferred from homology"/>
<evidence type="ECO:0000313" key="19">
    <source>
        <dbReference type="Proteomes" id="UP001055439"/>
    </source>
</evidence>
<evidence type="ECO:0000256" key="3">
    <source>
        <dbReference type="ARBA" id="ARBA00012513"/>
    </source>
</evidence>
<dbReference type="InterPro" id="IPR017441">
    <property type="entry name" value="Protein_kinase_ATP_BS"/>
</dbReference>
<dbReference type="FunFam" id="3.30.200.20:FF:000009">
    <property type="entry name" value="Glycogen synthase kinase-3 beta"/>
    <property type="match status" value="1"/>
</dbReference>
<evidence type="ECO:0000256" key="9">
    <source>
        <dbReference type="ARBA" id="ARBA00022840"/>
    </source>
</evidence>
<dbReference type="InterPro" id="IPR012334">
    <property type="entry name" value="Pectin_lyas_fold"/>
</dbReference>
<dbReference type="InterPro" id="IPR000743">
    <property type="entry name" value="Glyco_hydro_28"/>
</dbReference>
<dbReference type="SUPFAM" id="SSF51126">
    <property type="entry name" value="Pectin lyase-like"/>
    <property type="match status" value="1"/>
</dbReference>
<dbReference type="GO" id="GO:1900458">
    <property type="term" value="P:negative regulation of brassinosteroid mediated signaling pathway"/>
    <property type="evidence" value="ECO:0007669"/>
    <property type="project" value="UniProtKB-ARBA"/>
</dbReference>
<evidence type="ECO:0000256" key="10">
    <source>
        <dbReference type="ARBA" id="ARBA00023295"/>
    </source>
</evidence>
<dbReference type="GO" id="GO:0004650">
    <property type="term" value="F:polygalacturonase activity"/>
    <property type="evidence" value="ECO:0007669"/>
    <property type="project" value="InterPro"/>
</dbReference>
<dbReference type="Gene3D" id="2.160.20.10">
    <property type="entry name" value="Single-stranded right-handed beta-helix, Pectin lyase-like"/>
    <property type="match status" value="1"/>
</dbReference>
<name>A0A9E7ERY2_9LILI</name>
<evidence type="ECO:0000259" key="17">
    <source>
        <dbReference type="PROSITE" id="PS50011"/>
    </source>
</evidence>
<keyword evidence="4" id="KW-0723">Serine/threonine-protein kinase</keyword>
<dbReference type="GO" id="GO:0005524">
    <property type="term" value="F:ATP binding"/>
    <property type="evidence" value="ECO:0007669"/>
    <property type="project" value="UniProtKB-UniRule"/>
</dbReference>
<dbReference type="EC" id="2.7.11.1" evidence="3"/>
<dbReference type="InterPro" id="IPR008271">
    <property type="entry name" value="Ser/Thr_kinase_AS"/>
</dbReference>
<dbReference type="InterPro" id="IPR006626">
    <property type="entry name" value="PbH1"/>
</dbReference>
<keyword evidence="19" id="KW-1185">Reference proteome</keyword>
<feature type="compositionally biased region" description="Basic residues" evidence="16">
    <location>
        <begin position="487"/>
        <end position="498"/>
    </location>
</feature>
<evidence type="ECO:0000256" key="4">
    <source>
        <dbReference type="ARBA" id="ARBA00022527"/>
    </source>
</evidence>
<evidence type="ECO:0000313" key="18">
    <source>
        <dbReference type="EMBL" id="URD82091.1"/>
    </source>
</evidence>
<evidence type="ECO:0000256" key="8">
    <source>
        <dbReference type="ARBA" id="ARBA00022801"/>
    </source>
</evidence>
<dbReference type="CDD" id="cd14137">
    <property type="entry name" value="STKc_GSK3"/>
    <property type="match status" value="1"/>
</dbReference>
<dbReference type="PROSITE" id="PS50011">
    <property type="entry name" value="PROTEIN_KINASE_DOM"/>
    <property type="match status" value="1"/>
</dbReference>
<dbReference type="FunFam" id="2.160.20.10:FF:000012">
    <property type="entry name" value="Polygalacturonase At1g48100 family"/>
    <property type="match status" value="1"/>
</dbReference>
<accession>A0A9E7ERY2</accession>
<feature type="compositionally biased region" description="Pro residues" evidence="16">
    <location>
        <begin position="505"/>
        <end position="525"/>
    </location>
</feature>
<evidence type="ECO:0000256" key="6">
    <source>
        <dbReference type="ARBA" id="ARBA00022741"/>
    </source>
</evidence>
<protein>
    <recommendedName>
        <fullName evidence="3">non-specific serine/threonine protein kinase</fullName>
        <ecNumber evidence="3">2.7.11.1</ecNumber>
    </recommendedName>
</protein>
<comment type="similarity">
    <text evidence="2 15">Belongs to the glycosyl hydrolase 28 family.</text>
</comment>
<dbReference type="InterPro" id="IPR050591">
    <property type="entry name" value="GSK-3"/>
</dbReference>
<dbReference type="SUPFAM" id="SSF56112">
    <property type="entry name" value="Protein kinase-like (PK-like)"/>
    <property type="match status" value="1"/>
</dbReference>
<dbReference type="InterPro" id="IPR039192">
    <property type="entry name" value="STKc_GSK3"/>
</dbReference>
<dbReference type="GO" id="GO:0005975">
    <property type="term" value="P:carbohydrate metabolic process"/>
    <property type="evidence" value="ECO:0007669"/>
    <property type="project" value="InterPro"/>
</dbReference>
<organism evidence="18 19">
    <name type="scientific">Musa troglodytarum</name>
    <name type="common">fe'i banana</name>
    <dbReference type="NCBI Taxonomy" id="320322"/>
    <lineage>
        <taxon>Eukaryota</taxon>
        <taxon>Viridiplantae</taxon>
        <taxon>Streptophyta</taxon>
        <taxon>Embryophyta</taxon>
        <taxon>Tracheophyta</taxon>
        <taxon>Spermatophyta</taxon>
        <taxon>Magnoliopsida</taxon>
        <taxon>Liliopsida</taxon>
        <taxon>Zingiberales</taxon>
        <taxon>Musaceae</taxon>
        <taxon>Musa</taxon>
    </lineage>
</organism>
<evidence type="ECO:0000256" key="12">
    <source>
        <dbReference type="ARBA" id="ARBA00048679"/>
    </source>
</evidence>
<dbReference type="PROSITE" id="PS00502">
    <property type="entry name" value="POLYGALACTURONASE"/>
    <property type="match status" value="1"/>
</dbReference>
<keyword evidence="5" id="KW-0808">Transferase</keyword>
<evidence type="ECO:0000256" key="14">
    <source>
        <dbReference type="PROSITE-ProRule" id="PRU10141"/>
    </source>
</evidence>
<keyword evidence="9 14" id="KW-0067">ATP-binding</keyword>
<evidence type="ECO:0000256" key="16">
    <source>
        <dbReference type="SAM" id="MobiDB-lite"/>
    </source>
</evidence>
<keyword evidence="7" id="KW-0418">Kinase</keyword>